<dbReference type="Proteomes" id="UP000681720">
    <property type="component" value="Unassembled WGS sequence"/>
</dbReference>
<organism evidence="2 4">
    <name type="scientific">Rotaria magnacalcarata</name>
    <dbReference type="NCBI Taxonomy" id="392030"/>
    <lineage>
        <taxon>Eukaryota</taxon>
        <taxon>Metazoa</taxon>
        <taxon>Spiralia</taxon>
        <taxon>Gnathifera</taxon>
        <taxon>Rotifera</taxon>
        <taxon>Eurotatoria</taxon>
        <taxon>Bdelloidea</taxon>
        <taxon>Philodinida</taxon>
        <taxon>Philodinidae</taxon>
        <taxon>Rotaria</taxon>
    </lineage>
</organism>
<gene>
    <name evidence="2" type="ORF">BYL167_LOCUS59893</name>
    <name evidence="3" type="ORF">GIL414_LOCUS67326</name>
</gene>
<evidence type="ECO:0000313" key="4">
    <source>
        <dbReference type="Proteomes" id="UP000681967"/>
    </source>
</evidence>
<dbReference type="Pfam" id="PF14214">
    <property type="entry name" value="Helitron_like_N"/>
    <property type="match status" value="1"/>
</dbReference>
<comment type="caution">
    <text evidence="2">The sequence shown here is derived from an EMBL/GenBank/DDBJ whole genome shotgun (WGS) entry which is preliminary data.</text>
</comment>
<sequence>MLNRDYVNGLIHADDAFTFLRCNRSSPAFWEMKKKELLAMFRQLGCPTIFLTLSAAETKWPELIVILTRVLENKHLVPFEGNRLEDKYIRVEFQFRGSSHIHVFIWLNNAPKYHKNNPKSIEQ</sequence>
<dbReference type="InterPro" id="IPR025476">
    <property type="entry name" value="Helitron_helicase-like"/>
</dbReference>
<dbReference type="Proteomes" id="UP000681967">
    <property type="component" value="Unassembled WGS sequence"/>
</dbReference>
<feature type="domain" description="Helitron helicase-like" evidence="1">
    <location>
        <begin position="24"/>
        <end position="67"/>
    </location>
</feature>
<evidence type="ECO:0000313" key="2">
    <source>
        <dbReference type="EMBL" id="CAF5065755.1"/>
    </source>
</evidence>
<dbReference type="EMBL" id="CAJOBJ010325742">
    <property type="protein sequence ID" value="CAF5174830.1"/>
    <property type="molecule type" value="Genomic_DNA"/>
</dbReference>
<feature type="non-terminal residue" evidence="2">
    <location>
        <position position="1"/>
    </location>
</feature>
<proteinExistence type="predicted"/>
<evidence type="ECO:0000313" key="3">
    <source>
        <dbReference type="EMBL" id="CAF5174830.1"/>
    </source>
</evidence>
<dbReference type="AlphaFoldDB" id="A0A8S3E8R2"/>
<protein>
    <recommendedName>
        <fullName evidence="1">Helitron helicase-like domain-containing protein</fullName>
    </recommendedName>
</protein>
<evidence type="ECO:0000259" key="1">
    <source>
        <dbReference type="Pfam" id="PF14214"/>
    </source>
</evidence>
<accession>A0A8S3E8R2</accession>
<dbReference type="EMBL" id="CAJOBH010229466">
    <property type="protein sequence ID" value="CAF5065755.1"/>
    <property type="molecule type" value="Genomic_DNA"/>
</dbReference>
<reference evidence="2" key="1">
    <citation type="submission" date="2021-02" db="EMBL/GenBank/DDBJ databases">
        <authorList>
            <person name="Nowell W R."/>
        </authorList>
    </citation>
    <scope>NUCLEOTIDE SEQUENCE</scope>
</reference>
<name>A0A8S3E8R2_9BILA</name>